<dbReference type="EMBL" id="SJSN01000002">
    <property type="protein sequence ID" value="TCD12055.1"/>
    <property type="molecule type" value="Genomic_DNA"/>
</dbReference>
<proteinExistence type="predicted"/>
<gene>
    <name evidence="2" type="ORF">EZ449_03260</name>
</gene>
<organism evidence="2 3">
    <name type="scientific">Pedobacter frigidisoli</name>
    <dbReference type="NCBI Taxonomy" id="2530455"/>
    <lineage>
        <taxon>Bacteria</taxon>
        <taxon>Pseudomonadati</taxon>
        <taxon>Bacteroidota</taxon>
        <taxon>Sphingobacteriia</taxon>
        <taxon>Sphingobacteriales</taxon>
        <taxon>Sphingobacteriaceae</taxon>
        <taxon>Pedobacter</taxon>
    </lineage>
</organism>
<dbReference type="AlphaFoldDB" id="A0A4R0PB28"/>
<reference evidence="2 3" key="1">
    <citation type="submission" date="2019-02" db="EMBL/GenBank/DDBJ databases">
        <title>Pedobacter sp. RP-3-11 sp. nov., isolated from Arctic soil.</title>
        <authorList>
            <person name="Dahal R.H."/>
        </authorList>
    </citation>
    <scope>NUCLEOTIDE SEQUENCE [LARGE SCALE GENOMIC DNA]</scope>
    <source>
        <strain evidence="2 3">RP-3-11</strain>
    </source>
</reference>
<dbReference type="RefSeq" id="WP_131556535.1">
    <property type="nucleotide sequence ID" value="NZ_SJSN01000002.1"/>
</dbReference>
<evidence type="ECO:0000313" key="2">
    <source>
        <dbReference type="EMBL" id="TCD12055.1"/>
    </source>
</evidence>
<dbReference type="Pfam" id="PF08818">
    <property type="entry name" value="DUF1801"/>
    <property type="match status" value="1"/>
</dbReference>
<dbReference type="SUPFAM" id="SSF159888">
    <property type="entry name" value="YdhG-like"/>
    <property type="match status" value="1"/>
</dbReference>
<dbReference type="OrthoDB" id="9811812at2"/>
<dbReference type="InterPro" id="IPR014922">
    <property type="entry name" value="YdhG-like"/>
</dbReference>
<dbReference type="Proteomes" id="UP000291485">
    <property type="component" value="Unassembled WGS sequence"/>
</dbReference>
<keyword evidence="3" id="KW-1185">Reference proteome</keyword>
<sequence>MAIKKNQVSGEDQVDEYMAILDHPYKAEIEKLRSIIINANSKLAERIKWNAPSFYYVKDFAAFNLRAKGFIQIIFIFYDGNMIEDSTLLQGNWKDRREARFYGLENIETKKTVLEQFINNWIALTEQTNNN</sequence>
<evidence type="ECO:0000313" key="3">
    <source>
        <dbReference type="Proteomes" id="UP000291485"/>
    </source>
</evidence>
<evidence type="ECO:0000259" key="1">
    <source>
        <dbReference type="Pfam" id="PF08818"/>
    </source>
</evidence>
<comment type="caution">
    <text evidence="2">The sequence shown here is derived from an EMBL/GenBank/DDBJ whole genome shotgun (WGS) entry which is preliminary data.</text>
</comment>
<name>A0A4R0PB28_9SPHI</name>
<feature type="domain" description="YdhG-like" evidence="1">
    <location>
        <begin position="26"/>
        <end position="122"/>
    </location>
</feature>
<dbReference type="Gene3D" id="3.90.1150.200">
    <property type="match status" value="1"/>
</dbReference>
<accession>A0A4R0PB28</accession>
<protein>
    <submittedName>
        <fullName evidence="2">DUF1801 domain-containing protein</fullName>
    </submittedName>
</protein>